<gene>
    <name evidence="3" type="ORF">LT40_06945</name>
</gene>
<comment type="similarity">
    <text evidence="1 2">Belongs to the enoyl-CoA hydratase/isomerase family.</text>
</comment>
<dbReference type="InterPro" id="IPR001753">
    <property type="entry name" value="Enoyl-CoA_hydra/iso"/>
</dbReference>
<dbReference type="RefSeq" id="WP_043188056.1">
    <property type="nucleotide sequence ID" value="NZ_CP009533.1"/>
</dbReference>
<proteinExistence type="inferred from homology"/>
<dbReference type="GO" id="GO:0003824">
    <property type="term" value="F:catalytic activity"/>
    <property type="evidence" value="ECO:0007669"/>
    <property type="project" value="InterPro"/>
</dbReference>
<dbReference type="PANTHER" id="PTHR42964:SF1">
    <property type="entry name" value="POLYKETIDE BIOSYNTHESIS ENOYL-COA HYDRATASE PKSH-RELATED"/>
    <property type="match status" value="1"/>
</dbReference>
<dbReference type="HOGENOM" id="CLU_009834_7_3_6"/>
<dbReference type="OrthoDB" id="9807606at2"/>
<dbReference type="Proteomes" id="UP000029499">
    <property type="component" value="Chromosome"/>
</dbReference>
<dbReference type="Pfam" id="PF00378">
    <property type="entry name" value="ECH_1"/>
    <property type="match status" value="1"/>
</dbReference>
<dbReference type="InterPro" id="IPR018376">
    <property type="entry name" value="Enoyl-CoA_hyd/isom_CS"/>
</dbReference>
<protein>
    <submittedName>
        <fullName evidence="3">Gamma-carboxygeranoyl-CoA hydratase</fullName>
    </submittedName>
</protein>
<reference evidence="3 4" key="1">
    <citation type="journal article" date="2015" name="J. Biotechnol.">
        <title>Complete genome sequence of Pseudomonas rhizosphaerae IH5T (=DSM 16299T), a phosphate-solubilizing rhizobacterium for bacterial biofertilizer.</title>
        <authorList>
            <person name="Kwak Y."/>
            <person name="Jung B.K."/>
            <person name="Shin J.H."/>
        </authorList>
    </citation>
    <scope>NUCLEOTIDE SEQUENCE [LARGE SCALE GENOMIC DNA]</scope>
    <source>
        <strain evidence="3">DSM 16299</strain>
    </source>
</reference>
<dbReference type="Gene3D" id="1.10.12.10">
    <property type="entry name" value="Lyase 2-enoyl-coa Hydratase, Chain A, domain 2"/>
    <property type="match status" value="1"/>
</dbReference>
<dbReference type="SUPFAM" id="SSF52096">
    <property type="entry name" value="ClpP/crotonase"/>
    <property type="match status" value="1"/>
</dbReference>
<evidence type="ECO:0000313" key="4">
    <source>
        <dbReference type="Proteomes" id="UP000029499"/>
    </source>
</evidence>
<dbReference type="InterPro" id="IPR014748">
    <property type="entry name" value="Enoyl-CoA_hydra_C"/>
</dbReference>
<dbReference type="EMBL" id="CP009533">
    <property type="protein sequence ID" value="AIS17160.1"/>
    <property type="molecule type" value="Genomic_DNA"/>
</dbReference>
<dbReference type="InterPro" id="IPR029045">
    <property type="entry name" value="ClpP/crotonase-like_dom_sf"/>
</dbReference>
<organism evidence="3 4">
    <name type="scientific">Pseudomonas rhizosphaerae</name>
    <dbReference type="NCBI Taxonomy" id="216142"/>
    <lineage>
        <taxon>Bacteria</taxon>
        <taxon>Pseudomonadati</taxon>
        <taxon>Pseudomonadota</taxon>
        <taxon>Gammaproteobacteria</taxon>
        <taxon>Pseudomonadales</taxon>
        <taxon>Pseudomonadaceae</taxon>
        <taxon>Pseudomonas</taxon>
    </lineage>
</organism>
<dbReference type="eggNOG" id="COG1024">
    <property type="taxonomic scope" value="Bacteria"/>
</dbReference>
<evidence type="ECO:0000256" key="1">
    <source>
        <dbReference type="ARBA" id="ARBA00005254"/>
    </source>
</evidence>
<dbReference type="InterPro" id="IPR051683">
    <property type="entry name" value="Enoyl-CoA_Hydratase/Isomerase"/>
</dbReference>
<evidence type="ECO:0000313" key="3">
    <source>
        <dbReference type="EMBL" id="AIS17160.1"/>
    </source>
</evidence>
<dbReference type="Gene3D" id="3.90.226.10">
    <property type="entry name" value="2-enoyl-CoA Hydratase, Chain A, domain 1"/>
    <property type="match status" value="1"/>
</dbReference>
<dbReference type="FunFam" id="3.90.226.10:FF:000066">
    <property type="entry name" value="Enoyl-CoA hydratase"/>
    <property type="match status" value="1"/>
</dbReference>
<dbReference type="STRING" id="216142.LT40_06945"/>
<dbReference type="AlphaFoldDB" id="A0A089YTW8"/>
<dbReference type="PANTHER" id="PTHR42964">
    <property type="entry name" value="ENOYL-COA HYDRATASE"/>
    <property type="match status" value="1"/>
</dbReference>
<name>A0A089YTW8_9PSED</name>
<accession>A0A089YTW8</accession>
<dbReference type="GO" id="GO:0008300">
    <property type="term" value="P:isoprenoid catabolic process"/>
    <property type="evidence" value="ECO:0007669"/>
    <property type="project" value="TreeGrafter"/>
</dbReference>
<evidence type="ECO:0000256" key="2">
    <source>
        <dbReference type="RuleBase" id="RU003707"/>
    </source>
</evidence>
<dbReference type="KEGG" id="prh:LT40_06945"/>
<keyword evidence="4" id="KW-1185">Reference proteome</keyword>
<sequence length="266" mass="29110">MHEFSTVQLHISADNVASVWLNRPDKNNAFNALMLEELQEAFHRVSQQPGLRFMFLRAHGRHFSAGADLAWMQASARLSYAENLAEAVRLNELMAQLQHLPLPTVAVVQGAAFAGAMGLVSCCDMAIAADDALFSLSEVRLGLAPAVISPYVVQAIGPRAARRYALTAERFDALRARELGLLDEVYPRAELEAAVQTWTRRLLGNGPEAMRACKALLLEIGDGQPTASRQAQAQALIARLRTGTEGQEGMQAFFDKRAPAWTEVMP</sequence>
<dbReference type="CDD" id="cd06558">
    <property type="entry name" value="crotonase-like"/>
    <property type="match status" value="1"/>
</dbReference>
<dbReference type="PROSITE" id="PS00166">
    <property type="entry name" value="ENOYL_COA_HYDRATASE"/>
    <property type="match status" value="1"/>
</dbReference>